<feature type="compositionally biased region" description="Basic and acidic residues" evidence="7">
    <location>
        <begin position="223"/>
        <end position="241"/>
    </location>
</feature>
<feature type="compositionally biased region" description="Polar residues" evidence="7">
    <location>
        <begin position="23"/>
        <end position="32"/>
    </location>
</feature>
<feature type="domain" description="Pericentrin/AKAP-450 centrosomal targeting" evidence="8">
    <location>
        <begin position="2590"/>
        <end position="2654"/>
    </location>
</feature>
<dbReference type="SUPFAM" id="SSF69989">
    <property type="entry name" value="C-terminal domain of PLC-beta"/>
    <property type="match status" value="1"/>
</dbReference>
<dbReference type="PANTHER" id="PTHR33488:SF2">
    <property type="entry name" value="EARLY ENDOSOME ANTIGEN 1-LIKE"/>
    <property type="match status" value="1"/>
</dbReference>
<dbReference type="RefSeq" id="XP_013179860.1">
    <property type="nucleotide sequence ID" value="XM_013324406.1"/>
</dbReference>
<gene>
    <name evidence="9" type="primary">LOC106126656</name>
</gene>
<keyword evidence="2" id="KW-0963">Cytoplasm</keyword>
<dbReference type="GO" id="GO:0005815">
    <property type="term" value="C:microtubule organizing center"/>
    <property type="evidence" value="ECO:0007669"/>
    <property type="project" value="UniProtKB-SubCell"/>
</dbReference>
<feature type="coiled-coil region" evidence="6">
    <location>
        <begin position="1097"/>
        <end position="1305"/>
    </location>
</feature>
<feature type="compositionally biased region" description="Basic and acidic residues" evidence="7">
    <location>
        <begin position="1561"/>
        <end position="1574"/>
    </location>
</feature>
<evidence type="ECO:0000256" key="5">
    <source>
        <dbReference type="ARBA" id="ARBA00023212"/>
    </source>
</evidence>
<organism evidence="9">
    <name type="scientific">Papilio xuthus</name>
    <name type="common">Asian swallowtail butterfly</name>
    <dbReference type="NCBI Taxonomy" id="66420"/>
    <lineage>
        <taxon>Eukaryota</taxon>
        <taxon>Metazoa</taxon>
        <taxon>Ecdysozoa</taxon>
        <taxon>Arthropoda</taxon>
        <taxon>Hexapoda</taxon>
        <taxon>Insecta</taxon>
        <taxon>Pterygota</taxon>
        <taxon>Neoptera</taxon>
        <taxon>Endopterygota</taxon>
        <taxon>Lepidoptera</taxon>
        <taxon>Glossata</taxon>
        <taxon>Ditrysia</taxon>
        <taxon>Papilionoidea</taxon>
        <taxon>Papilionidae</taxon>
        <taxon>Papilioninae</taxon>
        <taxon>Papilio</taxon>
    </lineage>
</organism>
<feature type="compositionally biased region" description="Polar residues" evidence="7">
    <location>
        <begin position="206"/>
        <end position="222"/>
    </location>
</feature>
<feature type="coiled-coil region" evidence="6">
    <location>
        <begin position="2116"/>
        <end position="2212"/>
    </location>
</feature>
<feature type="coiled-coil region" evidence="6">
    <location>
        <begin position="676"/>
        <end position="769"/>
    </location>
</feature>
<feature type="compositionally biased region" description="Polar residues" evidence="7">
    <location>
        <begin position="313"/>
        <end position="327"/>
    </location>
</feature>
<accession>A0AAJ6ZVK2</accession>
<keyword evidence="4 6" id="KW-0175">Coiled coil</keyword>
<keyword evidence="3" id="KW-0597">Phosphoprotein</keyword>
<evidence type="ECO:0000256" key="6">
    <source>
        <dbReference type="SAM" id="Coils"/>
    </source>
</evidence>
<comment type="subcellular location">
    <subcellularLocation>
        <location evidence="1">Cytoplasm</location>
        <location evidence="1">Cytoskeleton</location>
        <location evidence="1">Microtubule organizing center</location>
    </subcellularLocation>
</comment>
<sequence>MDDTEKLTPHTTDHKNVLPDVVHSQQIPNMSTIEDDESESALDTGQTAEGGKSQHVEVDDETESISEHVPSEIEYSVTESGDLNEGQTSHDILNVDKGNTSDNSANIPVPHSNNSNLEDPSKLSWNVDNNTHISKESPVNLTMSIDSKGILSKSLSLHSDNNEQKELENESSIKSDHSDQQQDDQKDEVDSPKESLCSEYLDSLNEDVSQNSYSNNENNISDTSKHFEHKAEGTPRDSSESEEIIKLDIRGHGVPKFPMQAAKIIFGPPPEGGTVIESQIAPIPAFQNLLSPFLVVGNEGVKVEEIYDEVEQKSQQASPEKSPMESLSSDKTEKDLLIEEMTVENAKEKDEESPRQLKSMPVEETISMSTMTTDYKTICEEYQEKLVYLEDAMTRRDELIAELTVSLQRSVQERDQLKHDNHHLVDELQHLQHVTADAPLSEHDTVKAQLSDFIKYQSMVKDDTTKFYSAVMSGTTSLQCSNGEKDIDREEITVNYSKSDLRSSDTDEFENGFEVKVVTLLNKFEEYIEENLRNKLRESIIQVLCDEIGKMRIDFDTEMKDMEAQLQQDKQAYSIETRRLRELLACVKAGNADIDALREELSIKHEKEMENLRTYFEKKCSDMERSYSEEVWRGRACVSPPSGAASECADAAAGDCRRRTRSADLPSLTFESTPMEQLIKQLHKKYEQQLEEMRGEHAAYVCDLRDKHAERVAALEEQINQLKAHIQTAENTEGNVSIYPQDIDMELEKDAVENRLEEVRQEVLDQIQEQIKVLLSDPDAELSSWPLELVALRDRIHGDARALHDKEVPSLREEAPSAAEADKWRQRRYNSFDQNRQLEEVTKERDALQRVAASLQRCVGQLVAYCASAEDELNRTVLARLLATLLPDEQSFVEECGRVSVGEVSLDSSCELDASAVGGGGGRARHVHFAPELGGVLAALDEAGAAGFLQHQRDLSADIKRELEHSLRRLRHEAHELLDLSARLAANKRNPETRMLESSQVEIKELEDEPEEKQKSCDNCELHKKSMEEAMSECLQREGLLRADLDAAMVKIAHLMTDRAPSDDVIAEGYGTCSALERRACAGVTRSLEEASPRSQLHALARDLDLMQRDRDDLQQQVEAANRQLRSTRQFVEEQAAEREHERDEFARRLHDLRDDNQRLLARLQTNARILAEMHELSAHCRVPKVEQLEAQTREMNQIITDLEAKKASSDEELKSYEEKVVLLRDIIANLESQLEQKNKREADILQQLEGMKQTIEDRDSKMRALLGELESLKNEKVDQSQHVCENCKREEERYKELLDNITEQCRWVESEVHVRTRVLQQAHEHASASVSACCSEPSEDVSLREHNAPPPPQEERGEGGEGGQREWVPGLVSVREAVRVLARAEDAALKRVADLRMQRDQLRDVAQEVRAERDVLQARMSEQALRISSLSARLTRQRHDADALAHAAHSHLGVQLHDANAEVQRLKEELETKDKQLARLKQTLEDKNKAEHATYGDSGNVKEKVCGLERELAAAQQRGGQLQAQVEALAADNRRLQHALTHHDHHLHLRDLAALKLEEEDPHQRSDRGEGKTSARTLSDIVSISEFDEQDLQMRRAELRPHEPSPLAAHDKSAAERTLPPDLRPHTVTSLHLDLQDRLPLTPRADSLPPHLTSTHNREEHYKRNVNETTVFGDHRPSPLNIIDNCSLYPNRDVSDSRNVSVEPKKIDFSLETTDNKTQEEEFASLRELGITMDVRQENFPDILTQLKHEVKKARRELESCKSDLKNAEEQLCEFPALKEEVDELKALLENTMATMEKDKKFYENQLENFSTNKKQLEQRMAELTQEVSDKSKDLHLLKEDILRRENMILELAKEKRNLTNRLNELETKVDELQSRNEALQQYEMETHTMREKVKQLEKLEQLVSEKNQQIDSLNQHLDRLDDLQRNLNDKTEELEKLKVALHQKTKELYQVQATVSSLTCDMERLTEENNELNDHNKELKLKMSKLEKEQENASLRLQNSENELERLNSINKELSSKIEELKVINDQLKDKEAEIEILTEDLNAYHSEICSLKDQLEIVSRSPSPGSARPHAQGEERRAPADRRQLHAIRKQISLLQHELDFNKKELNCKAFELAKAKLDVNELKNNASQAAKLVADKEAQNEELALQAAALRNDLRHLADEKHQLSQQLDMLLARLREESNVSEIRAKLREKAESCHELEMELHDMRDRVDSRRGTSRSPTAELERALRDQLHYSNALDEHIMDQILSASSEEHEEIPRLALNTSKSSSSVASTSSERACRLRAQVQQLQLQVEGLQARLQDKDALIAELNRIRDKLVQDWQTVNCRYEAERDNSGRLQLLLDAQKDTAESLQNQDSNMIQILKKRLESAMQSEGELLEREQRLRRRLADLEAGQPAPHEQMHAQLEVAEKLKGEVSVLRSKLECERARADELAAQLQLARSHLEDRTRAAADLRAQLAQLKRTKYEAGVELARHKELVGTQAAAVAHLERQLAAAAAAHRSPNNSLTEIEGQKSELAREIATLRKCLQSEHPEVSTLRAERQRLQAELHALRRELDARAPATPLHAPDTPHNAQDKDQAIRYLHGRCVRLESWRKALVWQKRYLQRVLAGYARLERSLAPRPQPRPAGKKLFKCVVTVVITVLRMGYVVRRRYAARSAASCLLRSAHDADDHVPPDPASASASASAHHASRINLMSTPAVSPRCVLSRRLKLAPTPAPHSPQSPLVPHLPQTPRVPHLPHVPHVPHLPQSPLTAYGALTPLAARAVDDDVRKTPGGVSTPRNEFYLMSSPRGDVASAYMSKLDAVSRCLSQVLESPRDVP</sequence>
<feature type="compositionally biased region" description="Basic and acidic residues" evidence="7">
    <location>
        <begin position="1602"/>
        <end position="1616"/>
    </location>
</feature>
<proteinExistence type="predicted"/>
<feature type="region of interest" description="Disordered" evidence="7">
    <location>
        <begin position="1327"/>
        <end position="1367"/>
    </location>
</feature>
<feature type="region of interest" description="Disordered" evidence="7">
    <location>
        <begin position="2062"/>
        <end position="2085"/>
    </location>
</feature>
<feature type="coiled-coil region" evidence="6">
    <location>
        <begin position="1450"/>
        <end position="1491"/>
    </location>
</feature>
<dbReference type="GeneID" id="106126656"/>
<dbReference type="PANTHER" id="PTHR33488">
    <property type="entry name" value="ZGC:162509"/>
    <property type="match status" value="1"/>
</dbReference>
<protein>
    <submittedName>
        <fullName evidence="9">Pericentrin-like</fullName>
    </submittedName>
</protein>
<dbReference type="KEGG" id="pxu:106126656"/>
<feature type="compositionally biased region" description="Basic and acidic residues" evidence="7">
    <location>
        <begin position="2074"/>
        <end position="2085"/>
    </location>
</feature>
<feature type="coiled-coil region" evidence="6">
    <location>
        <begin position="2412"/>
        <end position="2467"/>
    </location>
</feature>
<evidence type="ECO:0000256" key="2">
    <source>
        <dbReference type="ARBA" id="ARBA00022490"/>
    </source>
</evidence>
<feature type="coiled-coil region" evidence="6">
    <location>
        <begin position="1393"/>
        <end position="1420"/>
    </location>
</feature>
<reference evidence="9" key="1">
    <citation type="submission" date="2025-08" db="UniProtKB">
        <authorList>
            <consortium name="RefSeq"/>
        </authorList>
    </citation>
    <scope>IDENTIFICATION</scope>
</reference>
<feature type="region of interest" description="Disordered" evidence="7">
    <location>
        <begin position="1561"/>
        <end position="1585"/>
    </location>
</feature>
<evidence type="ECO:0000259" key="8">
    <source>
        <dbReference type="Pfam" id="PF10495"/>
    </source>
</evidence>
<feature type="compositionally biased region" description="Basic and acidic residues" evidence="7">
    <location>
        <begin position="1"/>
        <end position="17"/>
    </location>
</feature>
<feature type="region of interest" description="Disordered" evidence="7">
    <location>
        <begin position="1602"/>
        <end position="1624"/>
    </location>
</feature>
<feature type="coiled-coil region" evidence="6">
    <location>
        <begin position="1745"/>
        <end position="2050"/>
    </location>
</feature>
<feature type="compositionally biased region" description="Polar residues" evidence="7">
    <location>
        <begin position="77"/>
        <end position="123"/>
    </location>
</feature>
<evidence type="ECO:0000256" key="3">
    <source>
        <dbReference type="ARBA" id="ARBA00022553"/>
    </source>
</evidence>
<evidence type="ECO:0000256" key="1">
    <source>
        <dbReference type="ARBA" id="ARBA00004267"/>
    </source>
</evidence>
<evidence type="ECO:0000256" key="7">
    <source>
        <dbReference type="SAM" id="MobiDB-lite"/>
    </source>
</evidence>
<feature type="compositionally biased region" description="Basic and acidic residues" evidence="7">
    <location>
        <begin position="160"/>
        <end position="193"/>
    </location>
</feature>
<keyword evidence="5" id="KW-0206">Cytoskeleton</keyword>
<feature type="region of interest" description="Disordered" evidence="7">
    <location>
        <begin position="311"/>
        <end position="334"/>
    </location>
</feature>
<feature type="region of interest" description="Disordered" evidence="7">
    <location>
        <begin position="1"/>
        <end position="123"/>
    </location>
</feature>
<name>A0AAJ6ZVK2_PAPXU</name>
<feature type="region of interest" description="Disordered" evidence="7">
    <location>
        <begin position="155"/>
        <end position="194"/>
    </location>
</feature>
<evidence type="ECO:0000256" key="4">
    <source>
        <dbReference type="ARBA" id="ARBA00023054"/>
    </source>
</evidence>
<dbReference type="Proteomes" id="UP000694872">
    <property type="component" value="Unplaced"/>
</dbReference>
<evidence type="ECO:0000313" key="9">
    <source>
        <dbReference type="RefSeq" id="XP_013179860.1"/>
    </source>
</evidence>
<dbReference type="Pfam" id="PF10495">
    <property type="entry name" value="PACT_coil_coil"/>
    <property type="match status" value="1"/>
</dbReference>
<dbReference type="InterPro" id="IPR019528">
    <property type="entry name" value="PACT_domain"/>
</dbReference>
<dbReference type="SUPFAM" id="SSF90257">
    <property type="entry name" value="Myosin rod fragments"/>
    <property type="match status" value="1"/>
</dbReference>
<dbReference type="GO" id="GO:0005737">
    <property type="term" value="C:cytoplasm"/>
    <property type="evidence" value="ECO:0007669"/>
    <property type="project" value="UniProtKB-ARBA"/>
</dbReference>
<feature type="compositionally biased region" description="Basic and acidic residues" evidence="7">
    <location>
        <begin position="1342"/>
        <end position="1360"/>
    </location>
</feature>
<feature type="region of interest" description="Disordered" evidence="7">
    <location>
        <begin position="206"/>
        <end position="241"/>
    </location>
</feature>
<feature type="coiled-coil region" evidence="6">
    <location>
        <begin position="2289"/>
        <end position="2316"/>
    </location>
</feature>